<dbReference type="InterPro" id="IPR045058">
    <property type="entry name" value="GIMA/IAN/Toc"/>
</dbReference>
<evidence type="ECO:0000313" key="6">
    <source>
        <dbReference type="Proteomes" id="UP000472262"/>
    </source>
</evidence>
<dbReference type="OMA" id="TVWSHCM"/>
<dbReference type="AlphaFoldDB" id="A0A672RIQ0"/>
<evidence type="ECO:0000313" key="5">
    <source>
        <dbReference type="Ensembl" id="ENSSGRP00000088594.1"/>
    </source>
</evidence>
<dbReference type="Gene3D" id="3.40.50.300">
    <property type="entry name" value="P-loop containing nucleotide triphosphate hydrolases"/>
    <property type="match status" value="1"/>
</dbReference>
<protein>
    <recommendedName>
        <fullName evidence="4">AIG1-type G domain-containing protein</fullName>
    </recommendedName>
</protein>
<proteinExistence type="inferred from homology"/>
<evidence type="ECO:0000256" key="3">
    <source>
        <dbReference type="ARBA" id="ARBA00023134"/>
    </source>
</evidence>
<dbReference type="Proteomes" id="UP000472262">
    <property type="component" value="Unassembled WGS sequence"/>
</dbReference>
<dbReference type="PROSITE" id="PS51720">
    <property type="entry name" value="G_AIG1"/>
    <property type="match status" value="1"/>
</dbReference>
<reference evidence="5" key="1">
    <citation type="submission" date="2025-08" db="UniProtKB">
        <authorList>
            <consortium name="Ensembl"/>
        </authorList>
    </citation>
    <scope>IDENTIFICATION</scope>
</reference>
<evidence type="ECO:0000259" key="4">
    <source>
        <dbReference type="PROSITE" id="PS51720"/>
    </source>
</evidence>
<keyword evidence="6" id="KW-1185">Reference proteome</keyword>
<evidence type="ECO:0000256" key="1">
    <source>
        <dbReference type="ARBA" id="ARBA00008535"/>
    </source>
</evidence>
<dbReference type="PANTHER" id="PTHR10903:SF107">
    <property type="entry name" value="GTPASE IMAP FAMILY MEMBER 4-LIKE-RELATED"/>
    <property type="match status" value="1"/>
</dbReference>
<reference evidence="5" key="2">
    <citation type="submission" date="2025-09" db="UniProtKB">
        <authorList>
            <consortium name="Ensembl"/>
        </authorList>
    </citation>
    <scope>IDENTIFICATION</scope>
</reference>
<evidence type="ECO:0000256" key="2">
    <source>
        <dbReference type="ARBA" id="ARBA00022741"/>
    </source>
</evidence>
<dbReference type="InterPro" id="IPR006703">
    <property type="entry name" value="G_AIG1"/>
</dbReference>
<dbReference type="Ensembl" id="ENSSGRT00000094301.1">
    <property type="protein sequence ID" value="ENSSGRP00000088594.1"/>
    <property type="gene ID" value="ENSSGRG00000044461.1"/>
</dbReference>
<sequence>DDSLSLHLFELRIILLGGRNSGKNLVGNAILNQEEFVLHERTTCLKRKAEVQGRSVIVVDTPGWWCDFSAQDTPELVRREIRHSISICHPGPHIFLLVVKTDSVFIEKRRRAIEEHLELLVGAVWSHTMVLFTKGKNAGNKSFEDHVQASGKPLQWLLEKCSGRFHVFDTPETCNATQVMELMGKIDKMLAENERCHFEMDVKTLQEIEDRKREVELKAHQRLMNIQKQRSLKGEF</sequence>
<dbReference type="GO" id="GO:0005525">
    <property type="term" value="F:GTP binding"/>
    <property type="evidence" value="ECO:0007669"/>
    <property type="project" value="UniProtKB-KW"/>
</dbReference>
<dbReference type="InParanoid" id="A0A672RIQ0"/>
<feature type="domain" description="AIG1-type G" evidence="4">
    <location>
        <begin position="8"/>
        <end position="207"/>
    </location>
</feature>
<dbReference type="Pfam" id="PF04548">
    <property type="entry name" value="AIG1"/>
    <property type="match status" value="1"/>
</dbReference>
<dbReference type="FunFam" id="3.40.50.300:FF:001809">
    <property type="entry name" value="Si:ch1073-365p7.2"/>
    <property type="match status" value="1"/>
</dbReference>
<comment type="similarity">
    <text evidence="1">Belongs to the TRAFAC class TrmE-Era-EngA-EngB-Septin-like GTPase superfamily. AIG1/Toc34/Toc159-like paraseptin GTPase family. IAN subfamily.</text>
</comment>
<keyword evidence="2" id="KW-0547">Nucleotide-binding</keyword>
<dbReference type="SUPFAM" id="SSF52540">
    <property type="entry name" value="P-loop containing nucleoside triphosphate hydrolases"/>
    <property type="match status" value="1"/>
</dbReference>
<keyword evidence="3" id="KW-0342">GTP-binding</keyword>
<dbReference type="InterPro" id="IPR027417">
    <property type="entry name" value="P-loop_NTPase"/>
</dbReference>
<dbReference type="PANTHER" id="PTHR10903">
    <property type="entry name" value="GTPASE, IMAP FAMILY MEMBER-RELATED"/>
    <property type="match status" value="1"/>
</dbReference>
<organism evidence="5 6">
    <name type="scientific">Sinocyclocheilus grahami</name>
    <name type="common">Dianchi golden-line fish</name>
    <name type="synonym">Barbus grahami</name>
    <dbReference type="NCBI Taxonomy" id="75366"/>
    <lineage>
        <taxon>Eukaryota</taxon>
        <taxon>Metazoa</taxon>
        <taxon>Chordata</taxon>
        <taxon>Craniata</taxon>
        <taxon>Vertebrata</taxon>
        <taxon>Euteleostomi</taxon>
        <taxon>Actinopterygii</taxon>
        <taxon>Neopterygii</taxon>
        <taxon>Teleostei</taxon>
        <taxon>Ostariophysi</taxon>
        <taxon>Cypriniformes</taxon>
        <taxon>Cyprinidae</taxon>
        <taxon>Cyprininae</taxon>
        <taxon>Sinocyclocheilus</taxon>
    </lineage>
</organism>
<accession>A0A672RIQ0</accession>
<name>A0A672RIQ0_SINGR</name>